<gene>
    <name evidence="1" type="ORF">PR048_026565</name>
</gene>
<dbReference type="Proteomes" id="UP001159363">
    <property type="component" value="Chromosome 10"/>
</dbReference>
<evidence type="ECO:0008006" key="3">
    <source>
        <dbReference type="Google" id="ProtNLM"/>
    </source>
</evidence>
<dbReference type="PANTHER" id="PTHR47326:SF1">
    <property type="entry name" value="HTH PSQ-TYPE DOMAIN-CONTAINING PROTEIN"/>
    <property type="match status" value="1"/>
</dbReference>
<comment type="caution">
    <text evidence="1">The sequence shown here is derived from an EMBL/GenBank/DDBJ whole genome shotgun (WGS) entry which is preliminary data.</text>
</comment>
<dbReference type="PANTHER" id="PTHR47326">
    <property type="entry name" value="TRANSPOSABLE ELEMENT TC3 TRANSPOSASE-LIKE PROTEIN"/>
    <property type="match status" value="1"/>
</dbReference>
<sequence>MAFHQALHEEEFQQHVQFCRLHHRSILHSKDKMTDCMYDHFLRETLPAHLEDILLDVRRDMRFQHNGYPAHVAFMVRQVFNETFPNQWLGRGGVVIWPARSSGLTTLDIFLWRTLGDRAYNMVPAMPEDMQECIVAGCRGITQEILQATRRSLHVRLQMCMVFDVGTRVWTLAGGSATVTLAIRQARKAHSGNYTCSVGNVAAINVAVHILNVSTVGQFAMTLALCAGELRAAVHHGNEAGHSRVLAAPQLAALLVYATTVTR</sequence>
<reference evidence="1 2" key="1">
    <citation type="submission" date="2023-02" db="EMBL/GenBank/DDBJ databases">
        <title>LHISI_Scaffold_Assembly.</title>
        <authorList>
            <person name="Stuart O.P."/>
            <person name="Cleave R."/>
            <person name="Magrath M.J.L."/>
            <person name="Mikheyev A.S."/>
        </authorList>
    </citation>
    <scope>NUCLEOTIDE SEQUENCE [LARGE SCALE GENOMIC DNA]</scope>
    <source>
        <strain evidence="1">Daus_M_001</strain>
        <tissue evidence="1">Leg muscle</tissue>
    </source>
</reference>
<evidence type="ECO:0000313" key="2">
    <source>
        <dbReference type="Proteomes" id="UP001159363"/>
    </source>
</evidence>
<dbReference type="InterPro" id="IPR036397">
    <property type="entry name" value="RNaseH_sf"/>
</dbReference>
<evidence type="ECO:0000313" key="1">
    <source>
        <dbReference type="EMBL" id="KAJ8872949.1"/>
    </source>
</evidence>
<dbReference type="Gene3D" id="3.30.420.10">
    <property type="entry name" value="Ribonuclease H-like superfamily/Ribonuclease H"/>
    <property type="match status" value="1"/>
</dbReference>
<protein>
    <recommendedName>
        <fullName evidence="3">Ig-like domain-containing protein</fullName>
    </recommendedName>
</protein>
<dbReference type="EMBL" id="JARBHB010000011">
    <property type="protein sequence ID" value="KAJ8872949.1"/>
    <property type="molecule type" value="Genomic_DNA"/>
</dbReference>
<keyword evidence="2" id="KW-1185">Reference proteome</keyword>
<accession>A0ABQ9GLR7</accession>
<organism evidence="1 2">
    <name type="scientific">Dryococelus australis</name>
    <dbReference type="NCBI Taxonomy" id="614101"/>
    <lineage>
        <taxon>Eukaryota</taxon>
        <taxon>Metazoa</taxon>
        <taxon>Ecdysozoa</taxon>
        <taxon>Arthropoda</taxon>
        <taxon>Hexapoda</taxon>
        <taxon>Insecta</taxon>
        <taxon>Pterygota</taxon>
        <taxon>Neoptera</taxon>
        <taxon>Polyneoptera</taxon>
        <taxon>Phasmatodea</taxon>
        <taxon>Verophasmatodea</taxon>
        <taxon>Anareolatae</taxon>
        <taxon>Phasmatidae</taxon>
        <taxon>Eurycanthinae</taxon>
        <taxon>Dryococelus</taxon>
    </lineage>
</organism>
<dbReference type="InterPro" id="IPR036179">
    <property type="entry name" value="Ig-like_dom_sf"/>
</dbReference>
<name>A0ABQ9GLR7_9NEOP</name>
<dbReference type="SUPFAM" id="SSF48726">
    <property type="entry name" value="Immunoglobulin"/>
    <property type="match status" value="1"/>
</dbReference>
<proteinExistence type="predicted"/>